<comment type="caution">
    <text evidence="2">The sequence shown here is derived from an EMBL/GenBank/DDBJ whole genome shotgun (WGS) entry which is preliminary data.</text>
</comment>
<dbReference type="OrthoDB" id="742916at2759"/>
<gene>
    <name evidence="3" type="ORF">CJ030_MR5G009724</name>
    <name evidence="2" type="ORF">CJ030_MR7G027603</name>
</gene>
<proteinExistence type="predicted"/>
<evidence type="ECO:0000313" key="3">
    <source>
        <dbReference type="EMBL" id="KAB1212682.1"/>
    </source>
</evidence>
<protein>
    <submittedName>
        <fullName evidence="2">Uncharacterized protein</fullName>
    </submittedName>
</protein>
<dbReference type="PANTHER" id="PTHR31170">
    <property type="entry name" value="BNAC04G53230D PROTEIN"/>
    <property type="match status" value="1"/>
</dbReference>
<dbReference type="EMBL" id="RXIC02000025">
    <property type="protein sequence ID" value="KAB1206403.1"/>
    <property type="molecule type" value="Genomic_DNA"/>
</dbReference>
<evidence type="ECO:0000313" key="2">
    <source>
        <dbReference type="EMBL" id="KAB1206403.1"/>
    </source>
</evidence>
<reference evidence="2" key="1">
    <citation type="submission" date="2018-07" db="EMBL/GenBank/DDBJ databases">
        <authorList>
            <person name="Gao Z.-S."/>
            <person name="Jia H.-M."/>
            <person name="Jia H.-J."/>
            <person name="Cai Q.-L."/>
            <person name="Wang Y."/>
            <person name="Zhao H.-B."/>
        </authorList>
    </citation>
    <scope>NUCLEOTIDE SEQUENCE</scope>
    <source>
        <tissue evidence="2">Leaves</tissue>
    </source>
</reference>
<reference evidence="2 4" key="2">
    <citation type="journal article" date="2019" name="Plant Biotechnol. J.">
        <title>The red bayberry genome and genetic basis of sex determination.</title>
        <authorList>
            <person name="Jia H.M."/>
            <person name="Jia H.J."/>
            <person name="Cai Q.L."/>
            <person name="Wang Y."/>
            <person name="Zhao H.B."/>
            <person name="Yang W.F."/>
            <person name="Wang G.Y."/>
            <person name="Li Y.H."/>
            <person name="Zhan D.L."/>
            <person name="Shen Y.T."/>
            <person name="Niu Q.F."/>
            <person name="Chang L."/>
            <person name="Qiu J."/>
            <person name="Zhao L."/>
            <person name="Xie H.B."/>
            <person name="Fu W.Y."/>
            <person name="Jin J."/>
            <person name="Li X.W."/>
            <person name="Jiao Y."/>
            <person name="Zhou C.C."/>
            <person name="Tu T."/>
            <person name="Chai C.Y."/>
            <person name="Gao J.L."/>
            <person name="Fan L.J."/>
            <person name="van de Weg E."/>
            <person name="Wang J.Y."/>
            <person name="Gao Z.S."/>
        </authorList>
    </citation>
    <scope>NUCLEOTIDE SEQUENCE [LARGE SCALE GENOMIC DNA]</scope>
    <source>
        <tissue evidence="2">Leaves</tissue>
    </source>
</reference>
<name>A0A6A1V177_9ROSI</name>
<feature type="transmembrane region" description="Helical" evidence="1">
    <location>
        <begin position="501"/>
        <end position="518"/>
    </location>
</feature>
<dbReference type="Proteomes" id="UP000516437">
    <property type="component" value="Chromosome 5"/>
</dbReference>
<keyword evidence="1" id="KW-0472">Membrane</keyword>
<keyword evidence="4" id="KW-1185">Reference proteome</keyword>
<dbReference type="PANTHER" id="PTHR31170:SF25">
    <property type="entry name" value="BNAA09G04570D PROTEIN"/>
    <property type="match status" value="1"/>
</dbReference>
<keyword evidence="1" id="KW-1133">Transmembrane helix</keyword>
<accession>A0A6A1V177</accession>
<dbReference type="Pfam" id="PF03140">
    <property type="entry name" value="DUF247"/>
    <property type="match status" value="1"/>
</dbReference>
<dbReference type="AlphaFoldDB" id="A0A6A1V177"/>
<dbReference type="Proteomes" id="UP000516437">
    <property type="component" value="Chromosome 7"/>
</dbReference>
<dbReference type="EMBL" id="RXIC02000023">
    <property type="protein sequence ID" value="KAB1212682.1"/>
    <property type="molecule type" value="Genomic_DNA"/>
</dbReference>
<sequence length="545" mass="62915">MDCIRDSFQLLLYEITLKPSDLQQPQSRRSVEGGSALDSERIFPEEPQLLQDKALPSHSGVFIYGVPDSLSSLPEVCLFGVSFSLPPSRLDVCISDSLPSRSVVCIYRVPDSLRKLYRKAFVPQLVSLGPYHRNLKPLLEMDRHKWRALYHILQRTKHDLQDYIDAVEELEPRARACYEGTISLNPEEFVLMMLLDGCFVIELLRGAKEGFEQLGYSSNDPIFAARGSIFSIQRDMIKLENQLPLFVLDRLLRLQLDNPDQKGRLTELISYFFDALMPTDEPSAKSLVQGSNLEDTPTNDDCFHCLDTFRESLLRINSERPRGLLRISSETDFNFPESVQPRKQVIRSAIALLSKHGINFRKRKTDRFWDIKFENGTLHIPRFLISDRTKELLLNLIAFEQCNPERRNTFTSYVVFMGDLIKSQEDVSYLRQCGIIDHWFDSDSEVVYLFNCICKAVDFDCRTCHLYSLKEDINRYYRTLHWHAWCPIVVKMYPISNSSGFGIWISIYACVLILKYFCGMKATIFPPLESVLLFLLTTLTTLLTT</sequence>
<reference evidence="2" key="3">
    <citation type="submission" date="2019-09" db="EMBL/GenBank/DDBJ databases">
        <authorList>
            <person name="Gao Z."/>
        </authorList>
    </citation>
    <scope>NUCLEOTIDE SEQUENCE</scope>
    <source>
        <tissue evidence="2">Leaves</tissue>
    </source>
</reference>
<keyword evidence="1" id="KW-0812">Transmembrane</keyword>
<evidence type="ECO:0000256" key="1">
    <source>
        <dbReference type="SAM" id="Phobius"/>
    </source>
</evidence>
<evidence type="ECO:0000313" key="4">
    <source>
        <dbReference type="Proteomes" id="UP000516437"/>
    </source>
</evidence>
<feature type="transmembrane region" description="Helical" evidence="1">
    <location>
        <begin position="525"/>
        <end position="543"/>
    </location>
</feature>
<organism evidence="2 4">
    <name type="scientific">Morella rubra</name>
    <name type="common">Chinese bayberry</name>
    <dbReference type="NCBI Taxonomy" id="262757"/>
    <lineage>
        <taxon>Eukaryota</taxon>
        <taxon>Viridiplantae</taxon>
        <taxon>Streptophyta</taxon>
        <taxon>Embryophyta</taxon>
        <taxon>Tracheophyta</taxon>
        <taxon>Spermatophyta</taxon>
        <taxon>Magnoliopsida</taxon>
        <taxon>eudicotyledons</taxon>
        <taxon>Gunneridae</taxon>
        <taxon>Pentapetalae</taxon>
        <taxon>rosids</taxon>
        <taxon>fabids</taxon>
        <taxon>Fagales</taxon>
        <taxon>Myricaceae</taxon>
        <taxon>Morella</taxon>
    </lineage>
</organism>
<dbReference type="InterPro" id="IPR004158">
    <property type="entry name" value="DUF247_pln"/>
</dbReference>